<gene>
    <name evidence="1" type="ORF">MAR_019496</name>
</gene>
<feature type="non-terminal residue" evidence="1">
    <location>
        <position position="51"/>
    </location>
</feature>
<protein>
    <submittedName>
        <fullName evidence="1">Uncharacterized protein</fullName>
    </submittedName>
</protein>
<evidence type="ECO:0000313" key="1">
    <source>
        <dbReference type="EMBL" id="WAR04127.1"/>
    </source>
</evidence>
<keyword evidence="2" id="KW-1185">Reference proteome</keyword>
<dbReference type="EMBL" id="CP111016">
    <property type="protein sequence ID" value="WAR04127.1"/>
    <property type="molecule type" value="Genomic_DNA"/>
</dbReference>
<accession>A0ABY7E583</accession>
<evidence type="ECO:0000313" key="2">
    <source>
        <dbReference type="Proteomes" id="UP001164746"/>
    </source>
</evidence>
<dbReference type="Proteomes" id="UP001164746">
    <property type="component" value="Chromosome 5"/>
</dbReference>
<sequence>MMGKCGAQKNFTGISWSQEILRNFLVPTNSQEVPGLQKFSGVSWFQEYPEI</sequence>
<name>A0ABY7E583_MYAAR</name>
<reference evidence="1" key="1">
    <citation type="submission" date="2022-11" db="EMBL/GenBank/DDBJ databases">
        <title>Centuries of genome instability and evolution in soft-shell clam transmissible cancer (bioRxiv).</title>
        <authorList>
            <person name="Hart S.F.M."/>
            <person name="Yonemitsu M.A."/>
            <person name="Giersch R.M."/>
            <person name="Beal B.F."/>
            <person name="Arriagada G."/>
            <person name="Davis B.W."/>
            <person name="Ostrander E.A."/>
            <person name="Goff S.P."/>
            <person name="Metzger M.J."/>
        </authorList>
    </citation>
    <scope>NUCLEOTIDE SEQUENCE</scope>
    <source>
        <strain evidence="1">MELC-2E11</strain>
        <tissue evidence="1">Siphon/mantle</tissue>
    </source>
</reference>
<proteinExistence type="predicted"/>
<organism evidence="1 2">
    <name type="scientific">Mya arenaria</name>
    <name type="common">Soft-shell clam</name>
    <dbReference type="NCBI Taxonomy" id="6604"/>
    <lineage>
        <taxon>Eukaryota</taxon>
        <taxon>Metazoa</taxon>
        <taxon>Spiralia</taxon>
        <taxon>Lophotrochozoa</taxon>
        <taxon>Mollusca</taxon>
        <taxon>Bivalvia</taxon>
        <taxon>Autobranchia</taxon>
        <taxon>Heteroconchia</taxon>
        <taxon>Euheterodonta</taxon>
        <taxon>Imparidentia</taxon>
        <taxon>Neoheterodontei</taxon>
        <taxon>Myida</taxon>
        <taxon>Myoidea</taxon>
        <taxon>Myidae</taxon>
        <taxon>Mya</taxon>
    </lineage>
</organism>